<evidence type="ECO:0000313" key="2">
    <source>
        <dbReference type="EMBL" id="SDD43694.1"/>
    </source>
</evidence>
<dbReference type="InterPro" id="IPR036397">
    <property type="entry name" value="RNaseH_sf"/>
</dbReference>
<dbReference type="GO" id="GO:0003676">
    <property type="term" value="F:nucleic acid binding"/>
    <property type="evidence" value="ECO:0007669"/>
    <property type="project" value="InterPro"/>
</dbReference>
<gene>
    <name evidence="2" type="ORF">SAMN04487894_10961</name>
</gene>
<dbReference type="PROSITE" id="PS50994">
    <property type="entry name" value="INTEGRASE"/>
    <property type="match status" value="1"/>
</dbReference>
<dbReference type="InterPro" id="IPR009057">
    <property type="entry name" value="Homeodomain-like_sf"/>
</dbReference>
<dbReference type="AlphaFoldDB" id="A0A1G6UR12"/>
<dbReference type="InterPro" id="IPR001584">
    <property type="entry name" value="Integrase_cat-core"/>
</dbReference>
<accession>A0A1G6UR12</accession>
<dbReference type="PANTHER" id="PTHR46889:SF4">
    <property type="entry name" value="TRANSPOSASE INSO FOR INSERTION SEQUENCE ELEMENT IS911B-RELATED"/>
    <property type="match status" value="1"/>
</dbReference>
<dbReference type="STRING" id="1285928.SAMN04487894_10961"/>
<dbReference type="GO" id="GO:0015074">
    <property type="term" value="P:DNA integration"/>
    <property type="evidence" value="ECO:0007669"/>
    <property type="project" value="InterPro"/>
</dbReference>
<dbReference type="SUPFAM" id="SSF46689">
    <property type="entry name" value="Homeodomain-like"/>
    <property type="match status" value="1"/>
</dbReference>
<dbReference type="Pfam" id="PF00665">
    <property type="entry name" value="rve"/>
    <property type="match status" value="1"/>
</dbReference>
<dbReference type="InterPro" id="IPR012337">
    <property type="entry name" value="RNaseH-like_sf"/>
</dbReference>
<proteinExistence type="predicted"/>
<sequence length="309" mass="36419">MGINRTLEELGIHKRTFYNWYHRYRLTGGFTAPGAGTNSNKHRWNQIPQEQKNLIIELALNHPTFSPRELAIRLSDEQGVFVSESSVYRLLKQRGLLTAPSHIVMQAADEFNKKTLFPNEMWQTDFTYFKVKGWGWYYLSTVLDDYSRYIIHWELCTTMQAEDVKRTVLRAMGKANLKEGQRPKLLSDNGSCYIAGELKSFMQEEVKMKHIHGAPAHPQTQGKIERYHRTMKNVVKLEHYFLPEHLIAAIEEFVRFYNKQRYHESLNNLTPEDVYLGRGDQILQQRKIIKEQSLKNRYFLFQQQKTKTA</sequence>
<dbReference type="PANTHER" id="PTHR46889">
    <property type="entry name" value="TRANSPOSASE INSF FOR INSERTION SEQUENCE IS3B-RELATED"/>
    <property type="match status" value="1"/>
</dbReference>
<dbReference type="Gene3D" id="3.30.420.10">
    <property type="entry name" value="Ribonuclease H-like superfamily/Ribonuclease H"/>
    <property type="match status" value="1"/>
</dbReference>
<reference evidence="3" key="1">
    <citation type="submission" date="2016-10" db="EMBL/GenBank/DDBJ databases">
        <authorList>
            <person name="Varghese N."/>
            <person name="Submissions S."/>
        </authorList>
    </citation>
    <scope>NUCLEOTIDE SEQUENCE [LARGE SCALE GENOMIC DNA]</scope>
    <source>
        <strain evidence="3">DSM 25811 / CCM 8410 / LMG 26954 / E90</strain>
    </source>
</reference>
<dbReference type="Pfam" id="PF13565">
    <property type="entry name" value="HTH_32"/>
    <property type="match status" value="1"/>
</dbReference>
<feature type="domain" description="Integrase catalytic" evidence="1">
    <location>
        <begin position="114"/>
        <end position="279"/>
    </location>
</feature>
<dbReference type="SUPFAM" id="SSF53098">
    <property type="entry name" value="Ribonuclease H-like"/>
    <property type="match status" value="1"/>
</dbReference>
<dbReference type="InterPro" id="IPR048020">
    <property type="entry name" value="Transpos_IS3"/>
</dbReference>
<evidence type="ECO:0000313" key="3">
    <source>
        <dbReference type="Proteomes" id="UP000198757"/>
    </source>
</evidence>
<dbReference type="InterPro" id="IPR050900">
    <property type="entry name" value="Transposase_IS3/IS150/IS904"/>
</dbReference>
<dbReference type="EMBL" id="FMZO01000009">
    <property type="protein sequence ID" value="SDD43694.1"/>
    <property type="molecule type" value="Genomic_DNA"/>
</dbReference>
<evidence type="ECO:0000259" key="1">
    <source>
        <dbReference type="PROSITE" id="PS50994"/>
    </source>
</evidence>
<protein>
    <submittedName>
        <fullName evidence="2">Transposase InsO and inactivated derivatives</fullName>
    </submittedName>
</protein>
<dbReference type="NCBIfam" id="NF033516">
    <property type="entry name" value="transpos_IS3"/>
    <property type="match status" value="1"/>
</dbReference>
<organism evidence="2 3">
    <name type="scientific">Niabella drilacis (strain DSM 25811 / CCM 8410 / CCUG 62505 / LMG 26954 / E90)</name>
    <dbReference type="NCBI Taxonomy" id="1285928"/>
    <lineage>
        <taxon>Bacteria</taxon>
        <taxon>Pseudomonadati</taxon>
        <taxon>Bacteroidota</taxon>
        <taxon>Chitinophagia</taxon>
        <taxon>Chitinophagales</taxon>
        <taxon>Chitinophagaceae</taxon>
        <taxon>Niabella</taxon>
    </lineage>
</organism>
<name>A0A1G6UR12_NIADE</name>
<dbReference type="Proteomes" id="UP000198757">
    <property type="component" value="Unassembled WGS sequence"/>
</dbReference>
<keyword evidence="3" id="KW-1185">Reference proteome</keyword>